<dbReference type="AlphaFoldDB" id="A0A8J4XTM6"/>
<reference evidence="2" key="1">
    <citation type="submission" date="2020-07" db="EMBL/GenBank/DDBJ databases">
        <title>The High-quality genome of the commercially important snow crab, Chionoecetes opilio.</title>
        <authorList>
            <person name="Jeong J.-H."/>
            <person name="Ryu S."/>
        </authorList>
    </citation>
    <scope>NUCLEOTIDE SEQUENCE</scope>
    <source>
        <strain evidence="2">MADBK_172401_WGS</strain>
        <tissue evidence="2">Digestive gland</tissue>
    </source>
</reference>
<feature type="region of interest" description="Disordered" evidence="1">
    <location>
        <begin position="62"/>
        <end position="173"/>
    </location>
</feature>
<dbReference type="EMBL" id="JACEEZ010022109">
    <property type="protein sequence ID" value="KAG0712782.1"/>
    <property type="molecule type" value="Genomic_DNA"/>
</dbReference>
<organism evidence="2 3">
    <name type="scientific">Chionoecetes opilio</name>
    <name type="common">Atlantic snow crab</name>
    <name type="synonym">Cancer opilio</name>
    <dbReference type="NCBI Taxonomy" id="41210"/>
    <lineage>
        <taxon>Eukaryota</taxon>
        <taxon>Metazoa</taxon>
        <taxon>Ecdysozoa</taxon>
        <taxon>Arthropoda</taxon>
        <taxon>Crustacea</taxon>
        <taxon>Multicrustacea</taxon>
        <taxon>Malacostraca</taxon>
        <taxon>Eumalacostraca</taxon>
        <taxon>Eucarida</taxon>
        <taxon>Decapoda</taxon>
        <taxon>Pleocyemata</taxon>
        <taxon>Brachyura</taxon>
        <taxon>Eubrachyura</taxon>
        <taxon>Majoidea</taxon>
        <taxon>Majidae</taxon>
        <taxon>Chionoecetes</taxon>
    </lineage>
</organism>
<gene>
    <name evidence="2" type="primary">kcnq1_0</name>
    <name evidence="2" type="ORF">GWK47_017684</name>
</gene>
<accession>A0A8J4XTM6</accession>
<evidence type="ECO:0000256" key="1">
    <source>
        <dbReference type="SAM" id="MobiDB-lite"/>
    </source>
</evidence>
<keyword evidence="3" id="KW-1185">Reference proteome</keyword>
<name>A0A8J4XTM6_CHIOP</name>
<comment type="caution">
    <text evidence="2">The sequence shown here is derived from an EMBL/GenBank/DDBJ whole genome shotgun (WGS) entry which is preliminary data.</text>
</comment>
<dbReference type="Proteomes" id="UP000770661">
    <property type="component" value="Unassembled WGS sequence"/>
</dbReference>
<feature type="compositionally biased region" description="Polar residues" evidence="1">
    <location>
        <begin position="118"/>
        <end position="139"/>
    </location>
</feature>
<sequence length="332" mass="36501">MERRWRKEWKEWRAGACLGGLGMEKSASRSAECLDDVMETDMDDYYYCDDADLSTEGFSLGSFDGHGGGVGRRNSRREEARGLSMTSPYIFPPRPPQDIPSKRKRNPSLKEAAAITAITVSSGSQESSAAPLQSPNPQRSPGIVLGVEEPKPSSPGVTFSDTPSVVPENSRNGRAGGVVSSVMEAKTLWEGRYVMKERKSSKTTFQGRVYNFLERPTGWKCFLYHFSVARRHYIGDVVPRVTTSGTVVPRVTTSRARRHYIGDGMALHSLEDKFCSCGNTAAQECRHPVIRTLCQACCVGDSSHVRTGALRRVGSLLLLHQDLGKSVTVALH</sequence>
<evidence type="ECO:0000313" key="2">
    <source>
        <dbReference type="EMBL" id="KAG0712782.1"/>
    </source>
</evidence>
<protein>
    <submittedName>
        <fullName evidence="2">Potassium voltage-gated channel subfamily KQT member 1</fullName>
    </submittedName>
</protein>
<proteinExistence type="predicted"/>
<dbReference type="OrthoDB" id="8879391at2759"/>
<evidence type="ECO:0000313" key="3">
    <source>
        <dbReference type="Proteomes" id="UP000770661"/>
    </source>
</evidence>
<feature type="compositionally biased region" description="Polar residues" evidence="1">
    <location>
        <begin position="155"/>
        <end position="172"/>
    </location>
</feature>